<feature type="compositionally biased region" description="Basic and acidic residues" evidence="1">
    <location>
        <begin position="147"/>
        <end position="179"/>
    </location>
</feature>
<feature type="region of interest" description="Disordered" evidence="1">
    <location>
        <begin position="1"/>
        <end position="29"/>
    </location>
</feature>
<evidence type="ECO:0000313" key="3">
    <source>
        <dbReference type="Proteomes" id="UP001301769"/>
    </source>
</evidence>
<name>A0AAN6XXV9_9PEZI</name>
<feature type="compositionally biased region" description="Basic and acidic residues" evidence="1">
    <location>
        <begin position="328"/>
        <end position="342"/>
    </location>
</feature>
<comment type="caution">
    <text evidence="2">The sequence shown here is derived from an EMBL/GenBank/DDBJ whole genome shotgun (WGS) entry which is preliminary data.</text>
</comment>
<feature type="region of interest" description="Disordered" evidence="1">
    <location>
        <begin position="294"/>
        <end position="417"/>
    </location>
</feature>
<keyword evidence="3" id="KW-1185">Reference proteome</keyword>
<evidence type="ECO:0000256" key="1">
    <source>
        <dbReference type="SAM" id="MobiDB-lite"/>
    </source>
</evidence>
<feature type="compositionally biased region" description="Basic and acidic residues" evidence="1">
    <location>
        <begin position="393"/>
        <end position="417"/>
    </location>
</feature>
<feature type="compositionally biased region" description="Basic and acidic residues" evidence="1">
    <location>
        <begin position="349"/>
        <end position="368"/>
    </location>
</feature>
<dbReference type="AlphaFoldDB" id="A0AAN6XXV9"/>
<feature type="region of interest" description="Disordered" evidence="1">
    <location>
        <begin position="63"/>
        <end position="229"/>
    </location>
</feature>
<feature type="compositionally biased region" description="Polar residues" evidence="1">
    <location>
        <begin position="220"/>
        <end position="229"/>
    </location>
</feature>
<evidence type="ECO:0000313" key="2">
    <source>
        <dbReference type="EMBL" id="KAK4207605.1"/>
    </source>
</evidence>
<feature type="compositionally biased region" description="Pro residues" evidence="1">
    <location>
        <begin position="91"/>
        <end position="101"/>
    </location>
</feature>
<feature type="compositionally biased region" description="Acidic residues" evidence="1">
    <location>
        <begin position="383"/>
        <end position="392"/>
    </location>
</feature>
<dbReference type="Proteomes" id="UP001301769">
    <property type="component" value="Unassembled WGS sequence"/>
</dbReference>
<reference evidence="2" key="1">
    <citation type="journal article" date="2023" name="Mol. Phylogenet. Evol.">
        <title>Genome-scale phylogeny and comparative genomics of the fungal order Sordariales.</title>
        <authorList>
            <person name="Hensen N."/>
            <person name="Bonometti L."/>
            <person name="Westerberg I."/>
            <person name="Brannstrom I.O."/>
            <person name="Guillou S."/>
            <person name="Cros-Aarteil S."/>
            <person name="Calhoun S."/>
            <person name="Haridas S."/>
            <person name="Kuo A."/>
            <person name="Mondo S."/>
            <person name="Pangilinan J."/>
            <person name="Riley R."/>
            <person name="LaButti K."/>
            <person name="Andreopoulos B."/>
            <person name="Lipzen A."/>
            <person name="Chen C."/>
            <person name="Yan M."/>
            <person name="Daum C."/>
            <person name="Ng V."/>
            <person name="Clum A."/>
            <person name="Steindorff A."/>
            <person name="Ohm R.A."/>
            <person name="Martin F."/>
            <person name="Silar P."/>
            <person name="Natvig D.O."/>
            <person name="Lalanne C."/>
            <person name="Gautier V."/>
            <person name="Ament-Velasquez S.L."/>
            <person name="Kruys A."/>
            <person name="Hutchinson M.I."/>
            <person name="Powell A.J."/>
            <person name="Barry K."/>
            <person name="Miller A.N."/>
            <person name="Grigoriev I.V."/>
            <person name="Debuchy R."/>
            <person name="Gladieux P."/>
            <person name="Hiltunen Thoren M."/>
            <person name="Johannesson H."/>
        </authorList>
    </citation>
    <scope>NUCLEOTIDE SEQUENCE</scope>
    <source>
        <strain evidence="2">PSN293</strain>
    </source>
</reference>
<organism evidence="2 3">
    <name type="scientific">Rhypophila decipiens</name>
    <dbReference type="NCBI Taxonomy" id="261697"/>
    <lineage>
        <taxon>Eukaryota</taxon>
        <taxon>Fungi</taxon>
        <taxon>Dikarya</taxon>
        <taxon>Ascomycota</taxon>
        <taxon>Pezizomycotina</taxon>
        <taxon>Sordariomycetes</taxon>
        <taxon>Sordariomycetidae</taxon>
        <taxon>Sordariales</taxon>
        <taxon>Naviculisporaceae</taxon>
        <taxon>Rhypophila</taxon>
    </lineage>
</organism>
<sequence length="417" mass="47116">MDRQALIPLDFLTTHQEQKSPRRGLSHSFKQTRTCHSSCLCLSRRTWPPITMVRFTDSNVVVDDYPPHQRDNQSRNGRWSPDYHYAGGAAPPSPGPIPDPARPVVTRENSLQIPHWDRYRPRSVPPPMSPTTEATSMVFPPPRSRSRNHDREDRESSYHGRDRDRHQDRTSRPKTVREAKGRHRDRYYDSGSSSSSDDERKGNKPTIARSRTPMSKARQAISSTFSDSTTGLATGVIGAVLGGLAAREASEKVLTNKGGHGHGHHHSGKEALLSTIAGAAVGALGANVIEKRIESSRKKTSSSAATSPTANGGKGSDDGRNYTWGGGGDERRRSSVVEERKDRSHHGGRRDSRDDNRETYRDRDIRRDRSQRRGSKEDRYNTSDDDDDDEVVYDYKRRSTRDRSRARRDDEERRDRR</sequence>
<gene>
    <name evidence="2" type="ORF">QBC37DRAFT_433205</name>
</gene>
<accession>A0AAN6XXV9</accession>
<proteinExistence type="predicted"/>
<reference evidence="2" key="2">
    <citation type="submission" date="2023-05" db="EMBL/GenBank/DDBJ databases">
        <authorList>
            <consortium name="Lawrence Berkeley National Laboratory"/>
            <person name="Steindorff A."/>
            <person name="Hensen N."/>
            <person name="Bonometti L."/>
            <person name="Westerberg I."/>
            <person name="Brannstrom I.O."/>
            <person name="Guillou S."/>
            <person name="Cros-Aarteil S."/>
            <person name="Calhoun S."/>
            <person name="Haridas S."/>
            <person name="Kuo A."/>
            <person name="Mondo S."/>
            <person name="Pangilinan J."/>
            <person name="Riley R."/>
            <person name="Labutti K."/>
            <person name="Andreopoulos B."/>
            <person name="Lipzen A."/>
            <person name="Chen C."/>
            <person name="Yanf M."/>
            <person name="Daum C."/>
            <person name="Ng V."/>
            <person name="Clum A."/>
            <person name="Ohm R."/>
            <person name="Martin F."/>
            <person name="Silar P."/>
            <person name="Natvig D."/>
            <person name="Lalanne C."/>
            <person name="Gautier V."/>
            <person name="Ament-Velasquez S.L."/>
            <person name="Kruys A."/>
            <person name="Hutchinson M.I."/>
            <person name="Powell A.J."/>
            <person name="Barry K."/>
            <person name="Miller A.N."/>
            <person name="Grigoriev I.V."/>
            <person name="Debuchy R."/>
            <person name="Gladieux P."/>
            <person name="Thoren M.H."/>
            <person name="Johannesson H."/>
        </authorList>
    </citation>
    <scope>NUCLEOTIDE SEQUENCE</scope>
    <source>
        <strain evidence="2">PSN293</strain>
    </source>
</reference>
<protein>
    <submittedName>
        <fullName evidence="2">Uncharacterized protein</fullName>
    </submittedName>
</protein>
<dbReference type="EMBL" id="MU858285">
    <property type="protein sequence ID" value="KAK4207605.1"/>
    <property type="molecule type" value="Genomic_DNA"/>
</dbReference>